<evidence type="ECO:0000256" key="1">
    <source>
        <dbReference type="ARBA" id="ARBA00000085"/>
    </source>
</evidence>
<keyword evidence="10" id="KW-0472">Membrane</keyword>
<keyword evidence="5" id="KW-0547">Nucleotide-binding</keyword>
<dbReference type="SUPFAM" id="SSF55874">
    <property type="entry name" value="ATPase domain of HSP90 chaperone/DNA topoisomerase II/histidine kinase"/>
    <property type="match status" value="1"/>
</dbReference>
<reference evidence="14 15" key="1">
    <citation type="submission" date="2017-07" db="EMBL/GenBank/DDBJ databases">
        <title>Leptospira spp. isolated from tropical soils.</title>
        <authorList>
            <person name="Thibeaux R."/>
            <person name="Iraola G."/>
            <person name="Ferres I."/>
            <person name="Bierque E."/>
            <person name="Girault D."/>
            <person name="Soupe-Gilbert M.-E."/>
            <person name="Picardeau M."/>
            <person name="Goarant C."/>
        </authorList>
    </citation>
    <scope>NUCLEOTIDE SEQUENCE [LARGE SCALE GENOMIC DNA]</scope>
    <source>
        <strain evidence="14 15">FH2-C-A2</strain>
    </source>
</reference>
<dbReference type="SMART" id="SM00091">
    <property type="entry name" value="PAS"/>
    <property type="match status" value="1"/>
</dbReference>
<dbReference type="InterPro" id="IPR005467">
    <property type="entry name" value="His_kinase_dom"/>
</dbReference>
<dbReference type="NCBIfam" id="TIGR00229">
    <property type="entry name" value="sensory_box"/>
    <property type="match status" value="1"/>
</dbReference>
<evidence type="ECO:0000256" key="2">
    <source>
        <dbReference type="ARBA" id="ARBA00012438"/>
    </source>
</evidence>
<feature type="transmembrane region" description="Helical" evidence="10">
    <location>
        <begin position="146"/>
        <end position="169"/>
    </location>
</feature>
<dbReference type="PROSITE" id="PS50112">
    <property type="entry name" value="PAS"/>
    <property type="match status" value="1"/>
</dbReference>
<dbReference type="SMART" id="SM00387">
    <property type="entry name" value="HATPase_c"/>
    <property type="match status" value="1"/>
</dbReference>
<keyword evidence="6 14" id="KW-0418">Kinase</keyword>
<dbReference type="GO" id="GO:0005524">
    <property type="term" value="F:ATP binding"/>
    <property type="evidence" value="ECO:0007669"/>
    <property type="project" value="UniProtKB-KW"/>
</dbReference>
<dbReference type="Pfam" id="PF00989">
    <property type="entry name" value="PAS"/>
    <property type="match status" value="1"/>
</dbReference>
<accession>A0A2M9ZDR7</accession>
<evidence type="ECO:0000256" key="6">
    <source>
        <dbReference type="ARBA" id="ARBA00022777"/>
    </source>
</evidence>
<evidence type="ECO:0000256" key="3">
    <source>
        <dbReference type="ARBA" id="ARBA00022553"/>
    </source>
</evidence>
<feature type="modified residue" description="4-aspartylphosphate" evidence="9">
    <location>
        <position position="751"/>
    </location>
</feature>
<dbReference type="GO" id="GO:0000155">
    <property type="term" value="F:phosphorelay sensor kinase activity"/>
    <property type="evidence" value="ECO:0007669"/>
    <property type="project" value="InterPro"/>
</dbReference>
<dbReference type="Pfam" id="PF00072">
    <property type="entry name" value="Response_reg"/>
    <property type="match status" value="1"/>
</dbReference>
<keyword evidence="3 9" id="KW-0597">Phosphoprotein</keyword>
<proteinExistence type="predicted"/>
<gene>
    <name evidence="14" type="ORF">CH371_00190</name>
</gene>
<dbReference type="PRINTS" id="PR00344">
    <property type="entry name" value="BCTRLSENSOR"/>
</dbReference>
<evidence type="ECO:0000256" key="10">
    <source>
        <dbReference type="SAM" id="Phobius"/>
    </source>
</evidence>
<evidence type="ECO:0000256" key="4">
    <source>
        <dbReference type="ARBA" id="ARBA00022679"/>
    </source>
</evidence>
<dbReference type="InterPro" id="IPR035965">
    <property type="entry name" value="PAS-like_dom_sf"/>
</dbReference>
<dbReference type="Gene3D" id="3.30.565.10">
    <property type="entry name" value="Histidine kinase-like ATPase, C-terminal domain"/>
    <property type="match status" value="1"/>
</dbReference>
<dbReference type="Pfam" id="PF02518">
    <property type="entry name" value="HATPase_c"/>
    <property type="match status" value="1"/>
</dbReference>
<feature type="transmembrane region" description="Helical" evidence="10">
    <location>
        <begin position="20"/>
        <end position="44"/>
    </location>
</feature>
<dbReference type="PANTHER" id="PTHR43065">
    <property type="entry name" value="SENSOR HISTIDINE KINASE"/>
    <property type="match status" value="1"/>
</dbReference>
<dbReference type="EC" id="2.7.13.3" evidence="2"/>
<dbReference type="PROSITE" id="PS50110">
    <property type="entry name" value="RESPONSE_REGULATORY"/>
    <property type="match status" value="1"/>
</dbReference>
<evidence type="ECO:0000256" key="9">
    <source>
        <dbReference type="PROSITE-ProRule" id="PRU00169"/>
    </source>
</evidence>
<evidence type="ECO:0000313" key="15">
    <source>
        <dbReference type="Proteomes" id="UP000231912"/>
    </source>
</evidence>
<evidence type="ECO:0000256" key="5">
    <source>
        <dbReference type="ARBA" id="ARBA00022741"/>
    </source>
</evidence>
<protein>
    <recommendedName>
        <fullName evidence="2">histidine kinase</fullName>
        <ecNumber evidence="2">2.7.13.3</ecNumber>
    </recommendedName>
</protein>
<keyword evidence="10" id="KW-1133">Transmembrane helix</keyword>
<dbReference type="RefSeq" id="WP_100757207.1">
    <property type="nucleotide sequence ID" value="NZ_NPDT01000001.1"/>
</dbReference>
<organism evidence="14 15">
    <name type="scientific">Leptospira wolffii</name>
    <dbReference type="NCBI Taxonomy" id="409998"/>
    <lineage>
        <taxon>Bacteria</taxon>
        <taxon>Pseudomonadati</taxon>
        <taxon>Spirochaetota</taxon>
        <taxon>Spirochaetia</taxon>
        <taxon>Leptospirales</taxon>
        <taxon>Leptospiraceae</taxon>
        <taxon>Leptospira</taxon>
    </lineage>
</organism>
<evidence type="ECO:0000313" key="14">
    <source>
        <dbReference type="EMBL" id="PJZ66573.1"/>
    </source>
</evidence>
<feature type="transmembrane region" description="Helical" evidence="10">
    <location>
        <begin position="278"/>
        <end position="296"/>
    </location>
</feature>
<feature type="transmembrane region" description="Helical" evidence="10">
    <location>
        <begin position="51"/>
        <end position="68"/>
    </location>
</feature>
<feature type="domain" description="PAS" evidence="13">
    <location>
        <begin position="319"/>
        <end position="360"/>
    </location>
</feature>
<dbReference type="CDD" id="cd00156">
    <property type="entry name" value="REC"/>
    <property type="match status" value="1"/>
</dbReference>
<dbReference type="EMBL" id="NPDT01000001">
    <property type="protein sequence ID" value="PJZ66573.1"/>
    <property type="molecule type" value="Genomic_DNA"/>
</dbReference>
<dbReference type="InterPro" id="IPR011006">
    <property type="entry name" value="CheY-like_superfamily"/>
</dbReference>
<dbReference type="SUPFAM" id="SSF52172">
    <property type="entry name" value="CheY-like"/>
    <property type="match status" value="1"/>
</dbReference>
<dbReference type="Gene3D" id="3.30.450.20">
    <property type="entry name" value="PAS domain"/>
    <property type="match status" value="1"/>
</dbReference>
<dbReference type="Proteomes" id="UP000231912">
    <property type="component" value="Unassembled WGS sequence"/>
</dbReference>
<feature type="transmembrane region" description="Helical" evidence="10">
    <location>
        <begin position="241"/>
        <end position="266"/>
    </location>
</feature>
<evidence type="ECO:0000256" key="8">
    <source>
        <dbReference type="ARBA" id="ARBA00023012"/>
    </source>
</evidence>
<keyword evidence="10" id="KW-0812">Transmembrane</keyword>
<sequence>MPLWTWVLPLPIFHLATRLSLIFTVGTGVSICYLPIPVGIVLCFWWGPARVLPAMYANALIYASRWGLHDVDNYPVYALWEVLAVGTSWFVFTKWKKGKPWLPDLRETARFVLLVAAPASVCNGLLVSLGLLVTADISWNDFPISVMQGTVATLFDTLGIAAPILLWFTPWMEEKGWSRTNGSVSDKERAWDRIRFLNLKTKHYAEIVGGFLISAILGWYMPSLEYWFAFGLFVLWAALRYGVILALAANIWVQIFTLILPAILGGEQFLRWSKDGQTLVFFLNLALLCFIALMTGRATSDTGTELRKRRRVEARLIFDREQYRKFFEENLSANFIADAEGNLLAVNASFLRMFGFETQSEAIEKNLADLFPSYDDYSLLLKKIETASRLESHEEFFLNKNGSPLHTTGNYFASRDRYGKIGSIRGYVLDDTLRRKLESQLIESKKLETIGTLAGGIAHDFNNILQIISGYATRMELESRKSDSLLDASRSINAAAGRGATIVRRLLSLARKGGGGFKSISIDRLVEDTLSLLAPTFPKEISFQKEISLGLPEIVGDYSQLEQVLINLCINSRDALPNGGRILLRAFLVEGKSIKSSYPLSEPAEYICLEISDNGEGMDEETKKRVFEPFFTTKSRSQGSGLGMSMVYGIIQSHEGIIQIGSELGRGTNVRLFFPTASRKIFSFEKEETGKIPGSNTETVLLVLEEEPYLSDLVRDQVEDSGIRAIAVNEFEKVSELLQKFRSSIGLFVLDLDFPNSSLFSFLERIKLENPELKTVVSGTEIGQEEKDRLLALGIKDTIEKPYKIRDLIGLLYTKKV</sequence>
<keyword evidence="8" id="KW-0902">Two-component regulatory system</keyword>
<dbReference type="SUPFAM" id="SSF47384">
    <property type="entry name" value="Homodimeric domain of signal transducing histidine kinase"/>
    <property type="match status" value="1"/>
</dbReference>
<dbReference type="InterPro" id="IPR000014">
    <property type="entry name" value="PAS"/>
</dbReference>
<comment type="catalytic activity">
    <reaction evidence="1">
        <text>ATP + protein L-histidine = ADP + protein N-phospho-L-histidine.</text>
        <dbReference type="EC" id="2.7.13.3"/>
    </reaction>
</comment>
<dbReference type="CDD" id="cd00082">
    <property type="entry name" value="HisKA"/>
    <property type="match status" value="1"/>
</dbReference>
<feature type="domain" description="Response regulatory" evidence="12">
    <location>
        <begin position="700"/>
        <end position="816"/>
    </location>
</feature>
<dbReference type="InterPro" id="IPR036097">
    <property type="entry name" value="HisK_dim/P_sf"/>
</dbReference>
<keyword evidence="7" id="KW-0067">ATP-binding</keyword>
<dbReference type="SMART" id="SM00388">
    <property type="entry name" value="HisKA"/>
    <property type="match status" value="1"/>
</dbReference>
<dbReference type="PANTHER" id="PTHR43065:SF46">
    <property type="entry name" value="C4-DICARBOXYLATE TRANSPORT SENSOR PROTEIN DCTB"/>
    <property type="match status" value="1"/>
</dbReference>
<feature type="transmembrane region" description="Helical" evidence="10">
    <location>
        <begin position="203"/>
        <end position="221"/>
    </location>
</feature>
<comment type="caution">
    <text evidence="14">The sequence shown here is derived from an EMBL/GenBank/DDBJ whole genome shotgun (WGS) entry which is preliminary data.</text>
</comment>
<feature type="domain" description="Histidine kinase" evidence="11">
    <location>
        <begin position="456"/>
        <end position="678"/>
    </location>
</feature>
<feature type="transmembrane region" description="Helical" evidence="10">
    <location>
        <begin position="112"/>
        <end position="134"/>
    </location>
</feature>
<dbReference type="SUPFAM" id="SSF55785">
    <property type="entry name" value="PYP-like sensor domain (PAS domain)"/>
    <property type="match status" value="1"/>
</dbReference>
<evidence type="ECO:0000259" key="13">
    <source>
        <dbReference type="PROSITE" id="PS50112"/>
    </source>
</evidence>
<evidence type="ECO:0000256" key="7">
    <source>
        <dbReference type="ARBA" id="ARBA00022840"/>
    </source>
</evidence>
<dbReference type="CDD" id="cd00130">
    <property type="entry name" value="PAS"/>
    <property type="match status" value="1"/>
</dbReference>
<dbReference type="Gene3D" id="3.40.50.2300">
    <property type="match status" value="1"/>
</dbReference>
<name>A0A2M9ZDR7_9LEPT</name>
<dbReference type="InterPro" id="IPR004358">
    <property type="entry name" value="Sig_transdc_His_kin-like_C"/>
</dbReference>
<evidence type="ECO:0000259" key="11">
    <source>
        <dbReference type="PROSITE" id="PS50109"/>
    </source>
</evidence>
<dbReference type="Gene3D" id="1.10.287.130">
    <property type="match status" value="1"/>
</dbReference>
<dbReference type="GO" id="GO:0006355">
    <property type="term" value="P:regulation of DNA-templated transcription"/>
    <property type="evidence" value="ECO:0007669"/>
    <property type="project" value="InterPro"/>
</dbReference>
<dbReference type="SMART" id="SM00448">
    <property type="entry name" value="REC"/>
    <property type="match status" value="1"/>
</dbReference>
<feature type="transmembrane region" description="Helical" evidence="10">
    <location>
        <begin position="74"/>
        <end position="92"/>
    </location>
</feature>
<dbReference type="InterPro" id="IPR013767">
    <property type="entry name" value="PAS_fold"/>
</dbReference>
<evidence type="ECO:0000259" key="12">
    <source>
        <dbReference type="PROSITE" id="PS50110"/>
    </source>
</evidence>
<keyword evidence="4" id="KW-0808">Transferase</keyword>
<dbReference type="InterPro" id="IPR036890">
    <property type="entry name" value="HATPase_C_sf"/>
</dbReference>
<dbReference type="PROSITE" id="PS50109">
    <property type="entry name" value="HIS_KIN"/>
    <property type="match status" value="1"/>
</dbReference>
<dbReference type="AlphaFoldDB" id="A0A2M9ZDR7"/>
<dbReference type="InterPro" id="IPR003661">
    <property type="entry name" value="HisK_dim/P_dom"/>
</dbReference>
<dbReference type="InterPro" id="IPR003594">
    <property type="entry name" value="HATPase_dom"/>
</dbReference>
<dbReference type="InterPro" id="IPR001789">
    <property type="entry name" value="Sig_transdc_resp-reg_receiver"/>
</dbReference>